<protein>
    <submittedName>
        <fullName evidence="2">HupE/UreJ family protein</fullName>
    </submittedName>
</protein>
<dbReference type="RefSeq" id="WP_345374040.1">
    <property type="nucleotide sequence ID" value="NZ_BAABJX010000055.1"/>
</dbReference>
<feature type="transmembrane region" description="Helical" evidence="1">
    <location>
        <begin position="71"/>
        <end position="90"/>
    </location>
</feature>
<proteinExistence type="predicted"/>
<dbReference type="InterPro" id="IPR032809">
    <property type="entry name" value="Put_HupE_UreJ"/>
</dbReference>
<dbReference type="Proteomes" id="UP001500298">
    <property type="component" value="Unassembled WGS sequence"/>
</dbReference>
<sequence length="197" mass="22218">MSKFNQYLFVGFEHITQADGVDHVLFVMALIAIYSFSDLKKIFYLVTAFTVGHSITLALVTLKIFSISSEIIEFLIPATIMATCIGNYLHKERRQTPFSKKEFSLSKQLRYFTALFFGLIHGIAFSSQLALESDILIPLLSFNIGLEIGQLLIVLGLIIINVIMIGMLRMKTRDWNMLLTGATGSAALIMLIERWPF</sequence>
<keyword evidence="1" id="KW-0472">Membrane</keyword>
<comment type="caution">
    <text evidence="2">The sequence shown here is derived from an EMBL/GenBank/DDBJ whole genome shotgun (WGS) entry which is preliminary data.</text>
</comment>
<dbReference type="Pfam" id="PF13795">
    <property type="entry name" value="HupE_UreJ_2"/>
    <property type="match status" value="1"/>
</dbReference>
<evidence type="ECO:0000313" key="3">
    <source>
        <dbReference type="Proteomes" id="UP001500298"/>
    </source>
</evidence>
<feature type="transmembrane region" description="Helical" evidence="1">
    <location>
        <begin position="175"/>
        <end position="192"/>
    </location>
</feature>
<keyword evidence="1" id="KW-1133">Transmembrane helix</keyword>
<evidence type="ECO:0000313" key="2">
    <source>
        <dbReference type="EMBL" id="GAA4846778.1"/>
    </source>
</evidence>
<accession>A0ABP9DNP0</accession>
<feature type="transmembrane region" description="Helical" evidence="1">
    <location>
        <begin position="151"/>
        <end position="168"/>
    </location>
</feature>
<feature type="transmembrane region" description="Helical" evidence="1">
    <location>
        <begin position="20"/>
        <end position="36"/>
    </location>
</feature>
<feature type="transmembrane region" description="Helical" evidence="1">
    <location>
        <begin position="43"/>
        <end position="65"/>
    </location>
</feature>
<evidence type="ECO:0000256" key="1">
    <source>
        <dbReference type="SAM" id="Phobius"/>
    </source>
</evidence>
<name>A0ABP9DNP0_9BACT</name>
<reference evidence="3" key="1">
    <citation type="journal article" date="2019" name="Int. J. Syst. Evol. Microbiol.">
        <title>The Global Catalogue of Microorganisms (GCM) 10K type strain sequencing project: providing services to taxonomists for standard genome sequencing and annotation.</title>
        <authorList>
            <consortium name="The Broad Institute Genomics Platform"/>
            <consortium name="The Broad Institute Genome Sequencing Center for Infectious Disease"/>
            <person name="Wu L."/>
            <person name="Ma J."/>
        </authorList>
    </citation>
    <scope>NUCLEOTIDE SEQUENCE [LARGE SCALE GENOMIC DNA]</scope>
    <source>
        <strain evidence="3">JCM 18326</strain>
    </source>
</reference>
<feature type="transmembrane region" description="Helical" evidence="1">
    <location>
        <begin position="111"/>
        <end position="131"/>
    </location>
</feature>
<keyword evidence="1" id="KW-0812">Transmembrane</keyword>
<keyword evidence="3" id="KW-1185">Reference proteome</keyword>
<gene>
    <name evidence="2" type="ORF">GCM10023331_34370</name>
</gene>
<dbReference type="EMBL" id="BAABJX010000055">
    <property type="protein sequence ID" value="GAA4846778.1"/>
    <property type="molecule type" value="Genomic_DNA"/>
</dbReference>
<organism evidence="2 3">
    <name type="scientific">Algivirga pacifica</name>
    <dbReference type="NCBI Taxonomy" id="1162670"/>
    <lineage>
        <taxon>Bacteria</taxon>
        <taxon>Pseudomonadati</taxon>
        <taxon>Bacteroidota</taxon>
        <taxon>Cytophagia</taxon>
        <taxon>Cytophagales</taxon>
        <taxon>Flammeovirgaceae</taxon>
        <taxon>Algivirga</taxon>
    </lineage>
</organism>